<dbReference type="SMART" id="SM00347">
    <property type="entry name" value="HTH_MARR"/>
    <property type="match status" value="1"/>
</dbReference>
<keyword evidence="1" id="KW-0805">Transcription regulation</keyword>
<dbReference type="AlphaFoldDB" id="A0A9X1VTC9"/>
<feature type="domain" description="HTH marR-type" evidence="4">
    <location>
        <begin position="6"/>
        <end position="140"/>
    </location>
</feature>
<keyword evidence="6" id="KW-1185">Reference proteome</keyword>
<dbReference type="PROSITE" id="PS50995">
    <property type="entry name" value="HTH_MARR_2"/>
    <property type="match status" value="1"/>
</dbReference>
<comment type="caution">
    <text evidence="5">The sequence shown here is derived from an EMBL/GenBank/DDBJ whole genome shotgun (WGS) entry which is preliminary data.</text>
</comment>
<dbReference type="GO" id="GO:0003677">
    <property type="term" value="F:DNA binding"/>
    <property type="evidence" value="ECO:0007669"/>
    <property type="project" value="UniProtKB-KW"/>
</dbReference>
<organism evidence="5 6">
    <name type="scientific">Variovorax terrae</name>
    <dbReference type="NCBI Taxonomy" id="2923278"/>
    <lineage>
        <taxon>Bacteria</taxon>
        <taxon>Pseudomonadati</taxon>
        <taxon>Pseudomonadota</taxon>
        <taxon>Betaproteobacteria</taxon>
        <taxon>Burkholderiales</taxon>
        <taxon>Comamonadaceae</taxon>
        <taxon>Variovorax</taxon>
    </lineage>
</organism>
<dbReference type="Pfam" id="PF12802">
    <property type="entry name" value="MarR_2"/>
    <property type="match status" value="1"/>
</dbReference>
<gene>
    <name evidence="5" type="ORF">MMF98_00425</name>
</gene>
<protein>
    <submittedName>
        <fullName evidence="5">MarR family transcriptional regulator</fullName>
    </submittedName>
</protein>
<keyword evidence="3" id="KW-0804">Transcription</keyword>
<dbReference type="PANTHER" id="PTHR42756:SF1">
    <property type="entry name" value="TRANSCRIPTIONAL REPRESSOR OF EMRAB OPERON"/>
    <property type="match status" value="1"/>
</dbReference>
<dbReference type="EMBL" id="JALGBI010000001">
    <property type="protein sequence ID" value="MCJ0761669.1"/>
    <property type="molecule type" value="Genomic_DNA"/>
</dbReference>
<name>A0A9X1VTC9_9BURK</name>
<evidence type="ECO:0000313" key="6">
    <source>
        <dbReference type="Proteomes" id="UP001139447"/>
    </source>
</evidence>
<dbReference type="InterPro" id="IPR000835">
    <property type="entry name" value="HTH_MarR-typ"/>
</dbReference>
<dbReference type="RefSeq" id="WP_243302851.1">
    <property type="nucleotide sequence ID" value="NZ_JALGBI010000001.1"/>
</dbReference>
<dbReference type="PANTHER" id="PTHR42756">
    <property type="entry name" value="TRANSCRIPTIONAL REGULATOR, MARR"/>
    <property type="match status" value="1"/>
</dbReference>
<dbReference type="GO" id="GO:0003700">
    <property type="term" value="F:DNA-binding transcription factor activity"/>
    <property type="evidence" value="ECO:0007669"/>
    <property type="project" value="InterPro"/>
</dbReference>
<dbReference type="Gene3D" id="1.10.10.10">
    <property type="entry name" value="Winged helix-like DNA-binding domain superfamily/Winged helix DNA-binding domain"/>
    <property type="match status" value="1"/>
</dbReference>
<evidence type="ECO:0000313" key="5">
    <source>
        <dbReference type="EMBL" id="MCJ0761669.1"/>
    </source>
</evidence>
<reference evidence="5" key="1">
    <citation type="submission" date="2022-03" db="EMBL/GenBank/DDBJ databases">
        <authorList>
            <person name="Woo C.Y."/>
        </authorList>
    </citation>
    <scope>NUCLEOTIDE SEQUENCE</scope>
    <source>
        <strain evidence="5">CYS-02</strain>
    </source>
</reference>
<keyword evidence="2" id="KW-0238">DNA-binding</keyword>
<accession>A0A9X1VTC9</accession>
<dbReference type="InterPro" id="IPR036390">
    <property type="entry name" value="WH_DNA-bd_sf"/>
</dbReference>
<dbReference type="SUPFAM" id="SSF46785">
    <property type="entry name" value="Winged helix' DNA-binding domain"/>
    <property type="match status" value="1"/>
</dbReference>
<evidence type="ECO:0000256" key="2">
    <source>
        <dbReference type="ARBA" id="ARBA00023125"/>
    </source>
</evidence>
<evidence type="ECO:0000259" key="4">
    <source>
        <dbReference type="PROSITE" id="PS50995"/>
    </source>
</evidence>
<evidence type="ECO:0000256" key="3">
    <source>
        <dbReference type="ARBA" id="ARBA00023163"/>
    </source>
</evidence>
<dbReference type="Proteomes" id="UP001139447">
    <property type="component" value="Unassembled WGS sequence"/>
</dbReference>
<sequence>MKRDLTHRFGFLVNDVARLYGRHFDQLAREQIGLSRAQCRLLGALAMQDEPMSQAALAERLDLSAMAVAGLCDRMEAGGWVRRAASASDRRINEIHLEPRAELALESALAISDSIHARAMAGLDAAERAQLLALLRRVHTNLAALASEPAAS</sequence>
<dbReference type="InterPro" id="IPR036388">
    <property type="entry name" value="WH-like_DNA-bd_sf"/>
</dbReference>
<evidence type="ECO:0000256" key="1">
    <source>
        <dbReference type="ARBA" id="ARBA00023015"/>
    </source>
</evidence>
<dbReference type="PRINTS" id="PR00598">
    <property type="entry name" value="HTHMARR"/>
</dbReference>
<proteinExistence type="predicted"/>